<feature type="domain" description="CBS" evidence="4">
    <location>
        <begin position="7"/>
        <end position="66"/>
    </location>
</feature>
<feature type="compositionally biased region" description="Basic and acidic residues" evidence="3">
    <location>
        <begin position="58"/>
        <end position="80"/>
    </location>
</feature>
<evidence type="ECO:0000259" key="4">
    <source>
        <dbReference type="PROSITE" id="PS51371"/>
    </source>
</evidence>
<evidence type="ECO:0000256" key="1">
    <source>
        <dbReference type="ARBA" id="ARBA00023122"/>
    </source>
</evidence>
<dbReference type="SUPFAM" id="SSF54631">
    <property type="entry name" value="CBS-domain pair"/>
    <property type="match status" value="1"/>
</dbReference>
<evidence type="ECO:0000313" key="5">
    <source>
        <dbReference type="EMBL" id="MFO7191613.1"/>
    </source>
</evidence>
<dbReference type="EMBL" id="QGUI02000039">
    <property type="protein sequence ID" value="MFO7191613.1"/>
    <property type="molecule type" value="Genomic_DNA"/>
</dbReference>
<dbReference type="Gene3D" id="3.10.580.10">
    <property type="entry name" value="CBS-domain"/>
    <property type="match status" value="1"/>
</dbReference>
<feature type="region of interest" description="Disordered" evidence="3">
    <location>
        <begin position="58"/>
        <end position="81"/>
    </location>
</feature>
<proteinExistence type="predicted"/>
<dbReference type="InterPro" id="IPR046342">
    <property type="entry name" value="CBS_dom_sf"/>
</dbReference>
<dbReference type="Pfam" id="PF00571">
    <property type="entry name" value="CBS"/>
    <property type="match status" value="2"/>
</dbReference>
<dbReference type="STRING" id="1111738.GCA_000427905_02495"/>
<evidence type="ECO:0000256" key="3">
    <source>
        <dbReference type="SAM" id="MobiDB-lite"/>
    </source>
</evidence>
<dbReference type="EMBL" id="QGUI01000084">
    <property type="protein sequence ID" value="PZN00516.1"/>
    <property type="molecule type" value="Genomic_DNA"/>
</dbReference>
<dbReference type="PANTHER" id="PTHR43080">
    <property type="entry name" value="CBS DOMAIN-CONTAINING PROTEIN CBSX3, MITOCHONDRIAL"/>
    <property type="match status" value="1"/>
</dbReference>
<dbReference type="InterPro" id="IPR051257">
    <property type="entry name" value="Diverse_CBS-Domain"/>
</dbReference>
<gene>
    <name evidence="5" type="ORF">DIU77_005170</name>
    <name evidence="6" type="ORF">DIU77_03540</name>
</gene>
<protein>
    <submittedName>
        <fullName evidence="6">CBS domain-containing protein</fullName>
    </submittedName>
</protein>
<evidence type="ECO:0000256" key="2">
    <source>
        <dbReference type="PROSITE-ProRule" id="PRU00703"/>
    </source>
</evidence>
<dbReference type="Proteomes" id="UP000249324">
    <property type="component" value="Unassembled WGS sequence"/>
</dbReference>
<dbReference type="PANTHER" id="PTHR43080:SF29">
    <property type="entry name" value="OS02G0818000 PROTEIN"/>
    <property type="match status" value="1"/>
</dbReference>
<reference evidence="5" key="4">
    <citation type="submission" date="2023-08" db="EMBL/GenBank/DDBJ databases">
        <authorList>
            <person name="Guima S.E.S."/>
            <person name="Martins L.F."/>
            <person name="Silva A.M."/>
            <person name="Setubal J.C."/>
        </authorList>
    </citation>
    <scope>NUCLEOTIDE SEQUENCE</scope>
    <source>
        <strain evidence="5">ZC4RG45</strain>
    </source>
</reference>
<evidence type="ECO:0000313" key="6">
    <source>
        <dbReference type="EMBL" id="PZN00516.1"/>
    </source>
</evidence>
<accession>A0A2W4JRY8</accession>
<dbReference type="PROSITE" id="PS51371">
    <property type="entry name" value="CBS"/>
    <property type="match status" value="2"/>
</dbReference>
<name>A0A2W4JRY8_9PSEU</name>
<keyword evidence="1 2" id="KW-0129">CBS domain</keyword>
<sequence length="205" mass="22818">MRVRDIMSHPVLTVRESTTVKAAADLLSRKGYTAMPVVDENDRVVGVVTEADLVREQFPRDPRYRTSADDERESPPKKVGEVMTTPAQVCPSTMDVAQLAEVMVTEHRRCMPVVDAGRLVGIVTRRDLLRVLRRTDREIAADVRRHLAMLGDAGRFTVSVREGEAIVIDQFDDPQERHIAQVVAEAVPGVTKARVVPAPRWSGTE</sequence>
<dbReference type="SMART" id="SM00116">
    <property type="entry name" value="CBS"/>
    <property type="match status" value="2"/>
</dbReference>
<comment type="caution">
    <text evidence="6">The sequence shown here is derived from an EMBL/GenBank/DDBJ whole genome shotgun (WGS) entry which is preliminary data.</text>
</comment>
<reference evidence="6" key="1">
    <citation type="submission" date="2018-05" db="EMBL/GenBank/DDBJ databases">
        <authorList>
            <person name="Lanie J.A."/>
            <person name="Ng W.-L."/>
            <person name="Kazmierczak K.M."/>
            <person name="Andrzejewski T.M."/>
            <person name="Davidsen T.M."/>
            <person name="Wayne K.J."/>
            <person name="Tettelin H."/>
            <person name="Glass J.I."/>
            <person name="Rusch D."/>
            <person name="Podicherti R."/>
            <person name="Tsui H.-C.T."/>
            <person name="Winkler M.E."/>
        </authorList>
    </citation>
    <scope>NUCLEOTIDE SEQUENCE</scope>
    <source>
        <strain evidence="6">ZC4RG45</strain>
    </source>
</reference>
<feature type="domain" description="CBS" evidence="4">
    <location>
        <begin position="83"/>
        <end position="139"/>
    </location>
</feature>
<organism evidence="6">
    <name type="scientific">Thermocrispum agreste</name>
    <dbReference type="NCBI Taxonomy" id="37925"/>
    <lineage>
        <taxon>Bacteria</taxon>
        <taxon>Bacillati</taxon>
        <taxon>Actinomycetota</taxon>
        <taxon>Actinomycetes</taxon>
        <taxon>Pseudonocardiales</taxon>
        <taxon>Pseudonocardiaceae</taxon>
        <taxon>Thermocrispum</taxon>
    </lineage>
</organism>
<reference evidence="5" key="2">
    <citation type="submission" date="2018-05" db="EMBL/GenBank/DDBJ databases">
        <authorList>
            <person name="Moura L."/>
            <person name="Setubal J.C."/>
        </authorList>
    </citation>
    <scope>NUCLEOTIDE SEQUENCE</scope>
    <source>
        <strain evidence="5">ZC4RG45</strain>
    </source>
</reference>
<evidence type="ECO:0000313" key="7">
    <source>
        <dbReference type="Proteomes" id="UP000249324"/>
    </source>
</evidence>
<dbReference type="InterPro" id="IPR000644">
    <property type="entry name" value="CBS_dom"/>
</dbReference>
<reference evidence="5 7" key="3">
    <citation type="journal article" date="2021" name="BMC Genomics">
        <title>Genome-resolved metagenome and metatranscriptome analyses of thermophilic composting reveal key bacterial players and their metabolic interactions.</title>
        <authorList>
            <person name="Braga L.P.P."/>
            <person name="Pereira R.V."/>
            <person name="Martins L.F."/>
            <person name="Moura L.M.S."/>
            <person name="Sanchez F.B."/>
            <person name="Patane J.S.L."/>
            <person name="da Silva A.M."/>
            <person name="Setubal J.C."/>
        </authorList>
    </citation>
    <scope>NUCLEOTIDE SEQUENCE [LARGE SCALE GENOMIC DNA]</scope>
    <source>
        <strain evidence="5">ZC4RG45</strain>
    </source>
</reference>
<dbReference type="AlphaFoldDB" id="A0A2W4JRY8"/>